<dbReference type="Proteomes" id="UP000188318">
    <property type="component" value="Unassembled WGS sequence"/>
</dbReference>
<organism evidence="2 3">
    <name type="scientific">Aspergillus carbonarius (strain ITEM 5010)</name>
    <dbReference type="NCBI Taxonomy" id="602072"/>
    <lineage>
        <taxon>Eukaryota</taxon>
        <taxon>Fungi</taxon>
        <taxon>Dikarya</taxon>
        <taxon>Ascomycota</taxon>
        <taxon>Pezizomycotina</taxon>
        <taxon>Eurotiomycetes</taxon>
        <taxon>Eurotiomycetidae</taxon>
        <taxon>Eurotiales</taxon>
        <taxon>Aspergillaceae</taxon>
        <taxon>Aspergillus</taxon>
        <taxon>Aspergillus subgen. Circumdati</taxon>
    </lineage>
</organism>
<proteinExistence type="predicted"/>
<dbReference type="Gene3D" id="1.20.5.340">
    <property type="match status" value="1"/>
</dbReference>
<gene>
    <name evidence="2" type="ORF">ASPCADRAFT_404946</name>
</gene>
<dbReference type="OrthoDB" id="1577640at2759"/>
<protein>
    <submittedName>
        <fullName evidence="2">Uncharacterized protein</fullName>
    </submittedName>
</protein>
<sequence>MYHSHFATVPHDKVYALLGLCADDPNTPCLRPNYNLPWNVVVEQVVAYIFGGQCTVTALSDTQTAVIKGKGWVLGQINSVKWRNLGYYQQHIGIAFRNTPLAQRYRKKWGAEWVLQRSAASIQQGDIVGLLQGASRPSIIRLSKSRISVIISTGKPESVRREEEEEEDDDIFPSKSSEQTPSDIRSQKDNFTGEYSIDIILTWSMFMDSSEEIDESNNPTQLAPKSLVTLEGEEALNSRKLVMEDIFISLLEQGFRRGQIQLIRILLQQSPMKIPLSERVLRAAVEQPSLLEFFLHGQWENLPITEASIKEAEDDVYDLMQLLFYRKDVMMISEDLLKAVTTRGGYDIWRVLKAFYQHQECLPISDDVLRAAKHQYIRTPLEVLRCLCHRQPVTEEVVRAAAGEDLHGLEMIELLYQHQKSLPITGNVVRAAAENHYGFAIIVLLYEHQESLPVTEEVVWTAARNVNGFNIMELLYKHQGSLPLTEDVVQAAAGNLVKGSEIVKMLYQHQENLPITENVVRAAAGNLNEGSEVIRILLQHQENLPITENVVRAAAGNLYEGSEIINILFQYHETLPITEHVVRAAARNHKSGSEIIKIFHQHNEGMVEAAAKDPEYGEDVRDVIWELNSITVAKVQLRGEAHRIVAI</sequence>
<dbReference type="InterPro" id="IPR055530">
    <property type="entry name" value="DUF7104"/>
</dbReference>
<dbReference type="AlphaFoldDB" id="A0A1R3RPK6"/>
<feature type="region of interest" description="Disordered" evidence="1">
    <location>
        <begin position="154"/>
        <end position="188"/>
    </location>
</feature>
<reference evidence="3" key="1">
    <citation type="journal article" date="2017" name="Genome Biol.">
        <title>Comparative genomics reveals high biological diversity and specific adaptations in the industrially and medically important fungal genus Aspergillus.</title>
        <authorList>
            <person name="de Vries R.P."/>
            <person name="Riley R."/>
            <person name="Wiebenga A."/>
            <person name="Aguilar-Osorio G."/>
            <person name="Amillis S."/>
            <person name="Uchima C.A."/>
            <person name="Anderluh G."/>
            <person name="Asadollahi M."/>
            <person name="Askin M."/>
            <person name="Barry K."/>
            <person name="Battaglia E."/>
            <person name="Bayram O."/>
            <person name="Benocci T."/>
            <person name="Braus-Stromeyer S.A."/>
            <person name="Caldana C."/>
            <person name="Canovas D."/>
            <person name="Cerqueira G.C."/>
            <person name="Chen F."/>
            <person name="Chen W."/>
            <person name="Choi C."/>
            <person name="Clum A."/>
            <person name="Dos Santos R.A."/>
            <person name="Damasio A.R."/>
            <person name="Diallinas G."/>
            <person name="Emri T."/>
            <person name="Fekete E."/>
            <person name="Flipphi M."/>
            <person name="Freyberg S."/>
            <person name="Gallo A."/>
            <person name="Gournas C."/>
            <person name="Habgood R."/>
            <person name="Hainaut M."/>
            <person name="Harispe M.L."/>
            <person name="Henrissat B."/>
            <person name="Hilden K.S."/>
            <person name="Hope R."/>
            <person name="Hossain A."/>
            <person name="Karabika E."/>
            <person name="Karaffa L."/>
            <person name="Karanyi Z."/>
            <person name="Krasevec N."/>
            <person name="Kuo A."/>
            <person name="Kusch H."/>
            <person name="LaButti K."/>
            <person name="Lagendijk E.L."/>
            <person name="Lapidus A."/>
            <person name="Levasseur A."/>
            <person name="Lindquist E."/>
            <person name="Lipzen A."/>
            <person name="Logrieco A.F."/>
            <person name="MacCabe A."/>
            <person name="Maekelae M.R."/>
            <person name="Malavazi I."/>
            <person name="Melin P."/>
            <person name="Meyer V."/>
            <person name="Mielnichuk N."/>
            <person name="Miskei M."/>
            <person name="Molnar A.P."/>
            <person name="Mule G."/>
            <person name="Ngan C.Y."/>
            <person name="Orejas M."/>
            <person name="Orosz E."/>
            <person name="Ouedraogo J.P."/>
            <person name="Overkamp K.M."/>
            <person name="Park H.-S."/>
            <person name="Perrone G."/>
            <person name="Piumi F."/>
            <person name="Punt P.J."/>
            <person name="Ram A.F."/>
            <person name="Ramon A."/>
            <person name="Rauscher S."/>
            <person name="Record E."/>
            <person name="Riano-Pachon D.M."/>
            <person name="Robert V."/>
            <person name="Roehrig J."/>
            <person name="Ruller R."/>
            <person name="Salamov A."/>
            <person name="Salih N.S."/>
            <person name="Samson R.A."/>
            <person name="Sandor E."/>
            <person name="Sanguinetti M."/>
            <person name="Schuetze T."/>
            <person name="Sepcic K."/>
            <person name="Shelest E."/>
            <person name="Sherlock G."/>
            <person name="Sophianopoulou V."/>
            <person name="Squina F.M."/>
            <person name="Sun H."/>
            <person name="Susca A."/>
            <person name="Todd R.B."/>
            <person name="Tsang A."/>
            <person name="Unkles S.E."/>
            <person name="van de Wiele N."/>
            <person name="van Rossen-Uffink D."/>
            <person name="Oliveira J.V."/>
            <person name="Vesth T.C."/>
            <person name="Visser J."/>
            <person name="Yu J.-H."/>
            <person name="Zhou M."/>
            <person name="Andersen M.R."/>
            <person name="Archer D.B."/>
            <person name="Baker S.E."/>
            <person name="Benoit I."/>
            <person name="Brakhage A.A."/>
            <person name="Braus G.H."/>
            <person name="Fischer R."/>
            <person name="Frisvad J.C."/>
            <person name="Goldman G.H."/>
            <person name="Houbraken J."/>
            <person name="Oakley B."/>
            <person name="Pocsi I."/>
            <person name="Scazzocchio C."/>
            <person name="Seiboth B."/>
            <person name="vanKuyk P.A."/>
            <person name="Wortman J."/>
            <person name="Dyer P.S."/>
            <person name="Grigoriev I.V."/>
        </authorList>
    </citation>
    <scope>NUCLEOTIDE SEQUENCE [LARGE SCALE GENOMIC DNA]</scope>
    <source>
        <strain evidence="3">ITEM 5010</strain>
    </source>
</reference>
<evidence type="ECO:0000313" key="3">
    <source>
        <dbReference type="Proteomes" id="UP000188318"/>
    </source>
</evidence>
<dbReference type="EMBL" id="KV907498">
    <property type="protein sequence ID" value="OOF96412.1"/>
    <property type="molecule type" value="Genomic_DNA"/>
</dbReference>
<accession>A0A1R3RPK6</accession>
<dbReference type="OMA" id="DITLIWA"/>
<dbReference type="VEuPathDB" id="FungiDB:ASPCADRAFT_404946"/>
<evidence type="ECO:0000256" key="1">
    <source>
        <dbReference type="SAM" id="MobiDB-lite"/>
    </source>
</evidence>
<name>A0A1R3RPK6_ASPC5</name>
<dbReference type="Pfam" id="PF23397">
    <property type="entry name" value="DUF7104"/>
    <property type="match status" value="7"/>
</dbReference>
<dbReference type="STRING" id="602072.A0A1R3RPK6"/>
<evidence type="ECO:0000313" key="2">
    <source>
        <dbReference type="EMBL" id="OOF96412.1"/>
    </source>
</evidence>
<feature type="compositionally biased region" description="Polar residues" evidence="1">
    <location>
        <begin position="174"/>
        <end position="184"/>
    </location>
</feature>
<keyword evidence="3" id="KW-1185">Reference proteome</keyword>